<sequence>MGYSFQVISCCFLLDASEFIYPLGSWFSFLKNAWMMYVNILLFSC</sequence>
<protein>
    <submittedName>
        <fullName evidence="1">Uncharacterized protein</fullName>
    </submittedName>
</protein>
<organism evidence="1">
    <name type="scientific">Rhizophora mucronata</name>
    <name type="common">Asiatic mangrove</name>
    <dbReference type="NCBI Taxonomy" id="61149"/>
    <lineage>
        <taxon>Eukaryota</taxon>
        <taxon>Viridiplantae</taxon>
        <taxon>Streptophyta</taxon>
        <taxon>Embryophyta</taxon>
        <taxon>Tracheophyta</taxon>
        <taxon>Spermatophyta</taxon>
        <taxon>Magnoliopsida</taxon>
        <taxon>eudicotyledons</taxon>
        <taxon>Gunneridae</taxon>
        <taxon>Pentapetalae</taxon>
        <taxon>rosids</taxon>
        <taxon>fabids</taxon>
        <taxon>Malpighiales</taxon>
        <taxon>Rhizophoraceae</taxon>
        <taxon>Rhizophora</taxon>
    </lineage>
</organism>
<reference evidence="1" key="1">
    <citation type="submission" date="2018-02" db="EMBL/GenBank/DDBJ databases">
        <title>Rhizophora mucronata_Transcriptome.</title>
        <authorList>
            <person name="Meera S.P."/>
            <person name="Sreeshan A."/>
            <person name="Augustine A."/>
        </authorList>
    </citation>
    <scope>NUCLEOTIDE SEQUENCE</scope>
    <source>
        <tissue evidence="1">Leaf</tissue>
    </source>
</reference>
<proteinExistence type="predicted"/>
<dbReference type="AlphaFoldDB" id="A0A2P2QSV7"/>
<name>A0A2P2QSV7_RHIMU</name>
<evidence type="ECO:0000313" key="1">
    <source>
        <dbReference type="EMBL" id="MBX70102.1"/>
    </source>
</evidence>
<accession>A0A2P2QSV7</accession>
<dbReference type="EMBL" id="GGEC01089618">
    <property type="protein sequence ID" value="MBX70102.1"/>
    <property type="molecule type" value="Transcribed_RNA"/>
</dbReference>